<evidence type="ECO:0000313" key="2">
    <source>
        <dbReference type="Proteomes" id="UP000027337"/>
    </source>
</evidence>
<evidence type="ECO:0000313" key="1">
    <source>
        <dbReference type="EMBL" id="KAJ04297.1"/>
    </source>
</evidence>
<proteinExistence type="predicted"/>
<gene>
    <name evidence="1" type="ORF">PM02_02245</name>
</gene>
<dbReference type="InterPro" id="IPR009061">
    <property type="entry name" value="DNA-bd_dom_put_sf"/>
</dbReference>
<sequence>MKQIADERLLTRKEVEEAFGLSKRFLELAAVNGGGPIMIKIGRSVRYRASDIRSWIDDHAVKSTSQLPGLAR</sequence>
<evidence type="ECO:0008006" key="3">
    <source>
        <dbReference type="Google" id="ProtNLM"/>
    </source>
</evidence>
<dbReference type="AlphaFoldDB" id="A0A061STS5"/>
<organism evidence="1 2">
    <name type="scientific">Sulfitobacter mediterraneus</name>
    <dbReference type="NCBI Taxonomy" id="83219"/>
    <lineage>
        <taxon>Bacteria</taxon>
        <taxon>Pseudomonadati</taxon>
        <taxon>Pseudomonadota</taxon>
        <taxon>Alphaproteobacteria</taxon>
        <taxon>Rhodobacterales</taxon>
        <taxon>Roseobacteraceae</taxon>
        <taxon>Sulfitobacter</taxon>
    </lineage>
</organism>
<dbReference type="EMBL" id="JEMU01000002">
    <property type="protein sequence ID" value="KAJ04297.1"/>
    <property type="molecule type" value="Genomic_DNA"/>
</dbReference>
<dbReference type="RefSeq" id="WP_037904798.1">
    <property type="nucleotide sequence ID" value="NZ_JEMU01000002.1"/>
</dbReference>
<accession>A0A061STS5</accession>
<dbReference type="eggNOG" id="ENOG5033NP3">
    <property type="taxonomic scope" value="Bacteria"/>
</dbReference>
<comment type="caution">
    <text evidence="1">The sequence shown here is derived from an EMBL/GenBank/DDBJ whole genome shotgun (WGS) entry which is preliminary data.</text>
</comment>
<dbReference type="STRING" id="83219.PM02_02245"/>
<keyword evidence="2" id="KW-1185">Reference proteome</keyword>
<name>A0A061STS5_9RHOB</name>
<reference evidence="1 2" key="1">
    <citation type="journal article" date="2014" name="Genome Announc.">
        <title>Draft Genome Sequences of Two Isolates of the Roseobacter Group, Sulfitobacter sp. Strains 3SOLIMAR09 and 1FIGIMAR09, from Harbors of Mallorca Island (Mediterranean Sea).</title>
        <authorList>
            <person name="Mas-Llado M."/>
            <person name="Pina-Villalonga J.M."/>
            <person name="Brunet-Galmes I."/>
            <person name="Nogales B."/>
            <person name="Bosch R."/>
        </authorList>
    </citation>
    <scope>NUCLEOTIDE SEQUENCE [LARGE SCALE GENOMIC DNA]</scope>
    <source>
        <strain evidence="1 2">1FIGIMAR09</strain>
    </source>
</reference>
<dbReference type="SUPFAM" id="SSF46955">
    <property type="entry name" value="Putative DNA-binding domain"/>
    <property type="match status" value="1"/>
</dbReference>
<dbReference type="Proteomes" id="UP000027337">
    <property type="component" value="Unassembled WGS sequence"/>
</dbReference>
<protein>
    <recommendedName>
        <fullName evidence="3">AlpA family transcriptional regulator</fullName>
    </recommendedName>
</protein>